<reference evidence="1" key="1">
    <citation type="submission" date="2020-08" db="EMBL/GenBank/DDBJ databases">
        <title>Multicomponent nature underlies the extraordinary mechanical properties of spider dragline silk.</title>
        <authorList>
            <person name="Kono N."/>
            <person name="Nakamura H."/>
            <person name="Mori M."/>
            <person name="Yoshida Y."/>
            <person name="Ohtoshi R."/>
            <person name="Malay A.D."/>
            <person name="Moran D.A.P."/>
            <person name="Tomita M."/>
            <person name="Numata K."/>
            <person name="Arakawa K."/>
        </authorList>
    </citation>
    <scope>NUCLEOTIDE SEQUENCE</scope>
</reference>
<sequence>MQIWRRNVAKRSLLRINTVIIRKELQHQKTLLECRKAWKKVRRSRRLSVQQNGATEHTPPWQSCLECERYWGRRQPVKSSGHFEGLNSVSVTFAYGAN</sequence>
<dbReference type="AlphaFoldDB" id="A0A8X6UGB9"/>
<protein>
    <submittedName>
        <fullName evidence="1">Uncharacterized protein</fullName>
    </submittedName>
</protein>
<keyword evidence="2" id="KW-1185">Reference proteome</keyword>
<dbReference type="Proteomes" id="UP000887013">
    <property type="component" value="Unassembled WGS sequence"/>
</dbReference>
<accession>A0A8X6UGB9</accession>
<evidence type="ECO:0000313" key="2">
    <source>
        <dbReference type="Proteomes" id="UP000887013"/>
    </source>
</evidence>
<proteinExistence type="predicted"/>
<name>A0A8X6UGB9_NEPPI</name>
<comment type="caution">
    <text evidence="1">The sequence shown here is derived from an EMBL/GenBank/DDBJ whole genome shotgun (WGS) entry which is preliminary data.</text>
</comment>
<evidence type="ECO:0000313" key="1">
    <source>
        <dbReference type="EMBL" id="GFU07233.1"/>
    </source>
</evidence>
<organism evidence="1 2">
    <name type="scientific">Nephila pilipes</name>
    <name type="common">Giant wood spider</name>
    <name type="synonym">Nephila maculata</name>
    <dbReference type="NCBI Taxonomy" id="299642"/>
    <lineage>
        <taxon>Eukaryota</taxon>
        <taxon>Metazoa</taxon>
        <taxon>Ecdysozoa</taxon>
        <taxon>Arthropoda</taxon>
        <taxon>Chelicerata</taxon>
        <taxon>Arachnida</taxon>
        <taxon>Araneae</taxon>
        <taxon>Araneomorphae</taxon>
        <taxon>Entelegynae</taxon>
        <taxon>Araneoidea</taxon>
        <taxon>Nephilidae</taxon>
        <taxon>Nephila</taxon>
    </lineage>
</organism>
<gene>
    <name evidence="1" type="ORF">NPIL_185251</name>
</gene>
<dbReference type="EMBL" id="BMAW01077615">
    <property type="protein sequence ID" value="GFU07233.1"/>
    <property type="molecule type" value="Genomic_DNA"/>
</dbReference>